<dbReference type="InterPro" id="IPR036610">
    <property type="entry name" value="PEBP-like_sf"/>
</dbReference>
<dbReference type="PROSITE" id="PS01220">
    <property type="entry name" value="PBP"/>
    <property type="match status" value="1"/>
</dbReference>
<dbReference type="Pfam" id="PF01161">
    <property type="entry name" value="PBP"/>
    <property type="match status" value="1"/>
</dbReference>
<dbReference type="PANTHER" id="PTHR11362">
    <property type="entry name" value="PHOSPHATIDYLETHANOLAMINE-BINDING PROTEIN"/>
    <property type="match status" value="1"/>
</dbReference>
<dbReference type="EMBL" id="QDEB01131146">
    <property type="protein sequence ID" value="RZB39108.1"/>
    <property type="molecule type" value="Genomic_DNA"/>
</dbReference>
<name>A0A482V7D9_ASBVE</name>
<dbReference type="PANTHER" id="PTHR11362:SF82">
    <property type="entry name" value="PHOSPHATIDYLETHANOLAMINE-BINDING PROTEIN 4"/>
    <property type="match status" value="1"/>
</dbReference>
<comment type="similarity">
    <text evidence="1">Belongs to the phosphatidylethanolamine-binding protein family.</text>
</comment>
<dbReference type="OrthoDB" id="2506647at2759"/>
<reference evidence="2 3" key="1">
    <citation type="submission" date="2017-03" db="EMBL/GenBank/DDBJ databases">
        <title>Genome of the blue death feigning beetle - Asbolus verrucosus.</title>
        <authorList>
            <person name="Rider S.D."/>
        </authorList>
    </citation>
    <scope>NUCLEOTIDE SEQUENCE [LARGE SCALE GENOMIC DNA]</scope>
    <source>
        <strain evidence="2">Butters</strain>
        <tissue evidence="2">Head and leg muscle</tissue>
    </source>
</reference>
<gene>
    <name evidence="2" type="ORF">BDFB_012930</name>
</gene>
<dbReference type="AlphaFoldDB" id="A0A482V7D9"/>
<sequence>MIPGLQPKILMILEDNLHREDFSKISPDVVNTAPQHLLKVEYKKTNKEARLGNELAPKDVRDAPEVTYTSDPHAFYTLVMTDPDAPSRKNPSSREWNHWLVVNIPGSDVAKGEVLTEYVGSGPPRNTGLHRYVFLLYKQPEKLTFDEEHKSNTNGNRSKFSTEDFAKKYKLGNPVGGNFFEAQFDDSVPALHKQLQG</sequence>
<dbReference type="InterPro" id="IPR008914">
    <property type="entry name" value="PEBP"/>
</dbReference>
<comment type="caution">
    <text evidence="2">The sequence shown here is derived from an EMBL/GenBank/DDBJ whole genome shotgun (WGS) entry which is preliminary data.</text>
</comment>
<dbReference type="Gene3D" id="3.90.280.10">
    <property type="entry name" value="PEBP-like"/>
    <property type="match status" value="1"/>
</dbReference>
<evidence type="ECO:0000256" key="1">
    <source>
        <dbReference type="ARBA" id="ARBA00007091"/>
    </source>
</evidence>
<dbReference type="CDD" id="cd00866">
    <property type="entry name" value="PEBP_euk"/>
    <property type="match status" value="1"/>
</dbReference>
<dbReference type="SUPFAM" id="SSF49777">
    <property type="entry name" value="PEBP-like"/>
    <property type="match status" value="1"/>
</dbReference>
<proteinExistence type="inferred from homology"/>
<dbReference type="InterPro" id="IPR035810">
    <property type="entry name" value="PEBP_euk"/>
</dbReference>
<dbReference type="Proteomes" id="UP000292052">
    <property type="component" value="Unassembled WGS sequence"/>
</dbReference>
<protein>
    <submittedName>
        <fullName evidence="2">D2-like</fullName>
    </submittedName>
</protein>
<evidence type="ECO:0000313" key="3">
    <source>
        <dbReference type="Proteomes" id="UP000292052"/>
    </source>
</evidence>
<dbReference type="InterPro" id="IPR001858">
    <property type="entry name" value="Phosphatidylethanolamine-bd_CS"/>
</dbReference>
<dbReference type="STRING" id="1661398.A0A482V7D9"/>
<evidence type="ECO:0000313" key="2">
    <source>
        <dbReference type="EMBL" id="RZB39108.1"/>
    </source>
</evidence>
<keyword evidence="3" id="KW-1185">Reference proteome</keyword>
<organism evidence="2 3">
    <name type="scientific">Asbolus verrucosus</name>
    <name type="common">Desert ironclad beetle</name>
    <dbReference type="NCBI Taxonomy" id="1661398"/>
    <lineage>
        <taxon>Eukaryota</taxon>
        <taxon>Metazoa</taxon>
        <taxon>Ecdysozoa</taxon>
        <taxon>Arthropoda</taxon>
        <taxon>Hexapoda</taxon>
        <taxon>Insecta</taxon>
        <taxon>Pterygota</taxon>
        <taxon>Neoptera</taxon>
        <taxon>Endopterygota</taxon>
        <taxon>Coleoptera</taxon>
        <taxon>Polyphaga</taxon>
        <taxon>Cucujiformia</taxon>
        <taxon>Tenebrionidae</taxon>
        <taxon>Pimeliinae</taxon>
        <taxon>Asbolus</taxon>
    </lineage>
</organism>
<accession>A0A482V7D9</accession>